<reference evidence="1" key="1">
    <citation type="submission" date="2018-02" db="EMBL/GenBank/DDBJ databases">
        <title>Rhizophora mucronata_Transcriptome.</title>
        <authorList>
            <person name="Meera S.P."/>
            <person name="Sreeshan A."/>
            <person name="Augustine A."/>
        </authorList>
    </citation>
    <scope>NUCLEOTIDE SEQUENCE</scope>
    <source>
        <tissue evidence="1">Leaf</tissue>
    </source>
</reference>
<dbReference type="EMBL" id="GGEC01045499">
    <property type="protein sequence ID" value="MBX25983.1"/>
    <property type="molecule type" value="Transcribed_RNA"/>
</dbReference>
<protein>
    <submittedName>
        <fullName evidence="1">Uncharacterized protein</fullName>
    </submittedName>
</protein>
<sequence length="46" mass="5667">MNPVLKDNVETHIDRWELKHHAKKHEPHYFSTNKYKAHLQLYNLKI</sequence>
<proteinExistence type="predicted"/>
<name>A0A2P2M6Z1_RHIMU</name>
<organism evidence="1">
    <name type="scientific">Rhizophora mucronata</name>
    <name type="common">Asiatic mangrove</name>
    <dbReference type="NCBI Taxonomy" id="61149"/>
    <lineage>
        <taxon>Eukaryota</taxon>
        <taxon>Viridiplantae</taxon>
        <taxon>Streptophyta</taxon>
        <taxon>Embryophyta</taxon>
        <taxon>Tracheophyta</taxon>
        <taxon>Spermatophyta</taxon>
        <taxon>Magnoliopsida</taxon>
        <taxon>eudicotyledons</taxon>
        <taxon>Gunneridae</taxon>
        <taxon>Pentapetalae</taxon>
        <taxon>rosids</taxon>
        <taxon>fabids</taxon>
        <taxon>Malpighiales</taxon>
        <taxon>Rhizophoraceae</taxon>
        <taxon>Rhizophora</taxon>
    </lineage>
</organism>
<evidence type="ECO:0000313" key="1">
    <source>
        <dbReference type="EMBL" id="MBX25983.1"/>
    </source>
</evidence>
<accession>A0A2P2M6Z1</accession>
<dbReference type="AlphaFoldDB" id="A0A2P2M6Z1"/>